<dbReference type="Gene3D" id="3.30.110.40">
    <property type="entry name" value="TusA-like domain"/>
    <property type="match status" value="1"/>
</dbReference>
<name>A0ABP7ANF9_9ACTN</name>
<evidence type="ECO:0000259" key="2">
    <source>
        <dbReference type="Pfam" id="PF01206"/>
    </source>
</evidence>
<feature type="region of interest" description="Disordered" evidence="1">
    <location>
        <begin position="77"/>
        <end position="101"/>
    </location>
</feature>
<proteinExistence type="predicted"/>
<dbReference type="Pfam" id="PF01206">
    <property type="entry name" value="TusA"/>
    <property type="match status" value="1"/>
</dbReference>
<reference evidence="4" key="1">
    <citation type="journal article" date="2019" name="Int. J. Syst. Evol. Microbiol.">
        <title>The Global Catalogue of Microorganisms (GCM) 10K type strain sequencing project: providing services to taxonomists for standard genome sequencing and annotation.</title>
        <authorList>
            <consortium name="The Broad Institute Genomics Platform"/>
            <consortium name="The Broad Institute Genome Sequencing Center for Infectious Disease"/>
            <person name="Wu L."/>
            <person name="Ma J."/>
        </authorList>
    </citation>
    <scope>NUCLEOTIDE SEQUENCE [LARGE SCALE GENOMIC DNA]</scope>
    <source>
        <strain evidence="4">JCM 16902</strain>
    </source>
</reference>
<dbReference type="InterPro" id="IPR001455">
    <property type="entry name" value="TusA-like"/>
</dbReference>
<protein>
    <recommendedName>
        <fullName evidence="2">UPF0033 domain-containing protein</fullName>
    </recommendedName>
</protein>
<accession>A0ABP7ANF9</accession>
<dbReference type="RefSeq" id="WP_231481781.1">
    <property type="nucleotide sequence ID" value="NZ_BAAAZO010000012.1"/>
</dbReference>
<feature type="compositionally biased region" description="Basic and acidic residues" evidence="1">
    <location>
        <begin position="82"/>
        <end position="101"/>
    </location>
</feature>
<dbReference type="InterPro" id="IPR036868">
    <property type="entry name" value="TusA-like_sf"/>
</dbReference>
<comment type="caution">
    <text evidence="3">The sequence shown here is derived from an EMBL/GenBank/DDBJ whole genome shotgun (WGS) entry which is preliminary data.</text>
</comment>
<evidence type="ECO:0000313" key="4">
    <source>
        <dbReference type="Proteomes" id="UP001501074"/>
    </source>
</evidence>
<evidence type="ECO:0000256" key="1">
    <source>
        <dbReference type="SAM" id="MobiDB-lite"/>
    </source>
</evidence>
<dbReference type="EMBL" id="BAAAZO010000012">
    <property type="protein sequence ID" value="GAA3636806.1"/>
    <property type="molecule type" value="Genomic_DNA"/>
</dbReference>
<feature type="domain" description="UPF0033" evidence="2">
    <location>
        <begin position="7"/>
        <end position="61"/>
    </location>
</feature>
<organism evidence="3 4">
    <name type="scientific">Kineosporia mesophila</name>
    <dbReference type="NCBI Taxonomy" id="566012"/>
    <lineage>
        <taxon>Bacteria</taxon>
        <taxon>Bacillati</taxon>
        <taxon>Actinomycetota</taxon>
        <taxon>Actinomycetes</taxon>
        <taxon>Kineosporiales</taxon>
        <taxon>Kineosporiaceae</taxon>
        <taxon>Kineosporia</taxon>
    </lineage>
</organism>
<dbReference type="SUPFAM" id="SSF64307">
    <property type="entry name" value="SirA-like"/>
    <property type="match status" value="1"/>
</dbReference>
<dbReference type="Proteomes" id="UP001501074">
    <property type="component" value="Unassembled WGS sequence"/>
</dbReference>
<gene>
    <name evidence="3" type="ORF">GCM10022223_64220</name>
</gene>
<dbReference type="CDD" id="cd00291">
    <property type="entry name" value="SirA_YedF_YeeD"/>
    <property type="match status" value="1"/>
</dbReference>
<evidence type="ECO:0000313" key="3">
    <source>
        <dbReference type="EMBL" id="GAA3636806.1"/>
    </source>
</evidence>
<keyword evidence="4" id="KW-1185">Reference proteome</keyword>
<sequence length="101" mass="11057">MTEPLVVDGTGMLCVRLLIKLRGVVAQADPGTVVHVLTTDPAAPIDLPSWCHLTGHEYLGQVGERPEHAVHAVRVTAGARRTRPDRPWHLEPESGPSDRRE</sequence>